<evidence type="ECO:0000313" key="5">
    <source>
        <dbReference type="EMBL" id="MBU5590470.1"/>
    </source>
</evidence>
<gene>
    <name evidence="3" type="primary">birA</name>
    <name evidence="5" type="ORF">KQI89_01705</name>
</gene>
<keyword evidence="3" id="KW-0547">Nucleotide-binding</keyword>
<keyword evidence="3" id="KW-0678">Repressor</keyword>
<dbReference type="InterPro" id="IPR003142">
    <property type="entry name" value="BPL_C"/>
</dbReference>
<feature type="binding site" evidence="3">
    <location>
        <position position="114"/>
    </location>
    <ligand>
        <name>biotin</name>
        <dbReference type="ChEBI" id="CHEBI:57586"/>
    </ligand>
</feature>
<dbReference type="Pfam" id="PF08279">
    <property type="entry name" value="HTH_11"/>
    <property type="match status" value="1"/>
</dbReference>
<dbReference type="PROSITE" id="PS51733">
    <property type="entry name" value="BPL_LPL_CATALYTIC"/>
    <property type="match status" value="1"/>
</dbReference>
<comment type="similarity">
    <text evidence="3">Belongs to the biotin--protein ligase family.</text>
</comment>
<reference evidence="5 6" key="1">
    <citation type="submission" date="2021-06" db="EMBL/GenBank/DDBJ databases">
        <authorList>
            <person name="Sun Q."/>
            <person name="Li D."/>
        </authorList>
    </citation>
    <scope>NUCLEOTIDE SEQUENCE [LARGE SCALE GENOMIC DNA]</scope>
    <source>
        <strain evidence="5 6">MSJ-4</strain>
    </source>
</reference>
<comment type="function">
    <text evidence="3">Acts both as a biotin--[acetyl-CoA-carboxylase] ligase and a repressor.</text>
</comment>
<comment type="caution">
    <text evidence="3">Lacks conserved residue(s) required for the propagation of feature annotation.</text>
</comment>
<dbReference type="EMBL" id="JAHLQL010000001">
    <property type="protein sequence ID" value="MBU5590470.1"/>
    <property type="molecule type" value="Genomic_DNA"/>
</dbReference>
<accession>A0ABS6EWH0</accession>
<dbReference type="InterPro" id="IPR030855">
    <property type="entry name" value="Bifunct_BirA"/>
</dbReference>
<dbReference type="NCBIfam" id="TIGR00121">
    <property type="entry name" value="birA_ligase"/>
    <property type="match status" value="1"/>
</dbReference>
<comment type="catalytic activity">
    <reaction evidence="3">
        <text>biotin + L-lysyl-[protein] + ATP = N(6)-biotinyl-L-lysyl-[protein] + AMP + diphosphate + H(+)</text>
        <dbReference type="Rhea" id="RHEA:11756"/>
        <dbReference type="Rhea" id="RHEA-COMP:9752"/>
        <dbReference type="Rhea" id="RHEA-COMP:10505"/>
        <dbReference type="ChEBI" id="CHEBI:15378"/>
        <dbReference type="ChEBI" id="CHEBI:29969"/>
        <dbReference type="ChEBI" id="CHEBI:30616"/>
        <dbReference type="ChEBI" id="CHEBI:33019"/>
        <dbReference type="ChEBI" id="CHEBI:57586"/>
        <dbReference type="ChEBI" id="CHEBI:83144"/>
        <dbReference type="ChEBI" id="CHEBI:456215"/>
        <dbReference type="EC" id="6.3.4.15"/>
    </reaction>
</comment>
<protein>
    <recommendedName>
        <fullName evidence="3">Bifunctional ligase/repressor BirA</fullName>
    </recommendedName>
    <alternativeName>
        <fullName evidence="3">Biotin--[acetyl-CoA-carboxylase] ligase</fullName>
        <ecNumber evidence="3">6.3.4.15</ecNumber>
    </alternativeName>
    <alternativeName>
        <fullName evidence="3">Biotin--protein ligase</fullName>
    </alternativeName>
    <alternativeName>
        <fullName evidence="3">Biotin-[acetyl-CoA carboxylase] synthetase</fullName>
    </alternativeName>
</protein>
<keyword evidence="1 3" id="KW-0436">Ligase</keyword>
<dbReference type="PANTHER" id="PTHR12835">
    <property type="entry name" value="BIOTIN PROTEIN LIGASE"/>
    <property type="match status" value="1"/>
</dbReference>
<feature type="domain" description="BPL/LPL catalytic" evidence="4">
    <location>
        <begin position="67"/>
        <end position="258"/>
    </location>
</feature>
<keyword evidence="3" id="KW-0804">Transcription</keyword>
<feature type="binding site" evidence="3">
    <location>
        <begin position="90"/>
        <end position="92"/>
    </location>
    <ligand>
        <name>biotin</name>
        <dbReference type="ChEBI" id="CHEBI:57586"/>
    </ligand>
</feature>
<organism evidence="5 6">
    <name type="scientific">Clostridium simiarum</name>
    <dbReference type="NCBI Taxonomy" id="2841506"/>
    <lineage>
        <taxon>Bacteria</taxon>
        <taxon>Bacillati</taxon>
        <taxon>Bacillota</taxon>
        <taxon>Clostridia</taxon>
        <taxon>Eubacteriales</taxon>
        <taxon>Clostridiaceae</taxon>
        <taxon>Clostridium</taxon>
    </lineage>
</organism>
<dbReference type="InterPro" id="IPR004408">
    <property type="entry name" value="Biotin_CoA_COase_ligase"/>
</dbReference>
<dbReference type="RefSeq" id="WP_216455664.1">
    <property type="nucleotide sequence ID" value="NZ_JAHLQL010000001.1"/>
</dbReference>
<comment type="caution">
    <text evidence="5">The sequence shown here is derived from an EMBL/GenBank/DDBJ whole genome shotgun (WGS) entry which is preliminary data.</text>
</comment>
<keyword evidence="2 3" id="KW-0092">Biotin</keyword>
<evidence type="ECO:0000259" key="4">
    <source>
        <dbReference type="PROSITE" id="PS51733"/>
    </source>
</evidence>
<evidence type="ECO:0000256" key="2">
    <source>
        <dbReference type="ARBA" id="ARBA00023267"/>
    </source>
</evidence>
<name>A0ABS6EWH0_9CLOT</name>
<keyword evidence="3" id="KW-0238">DNA-binding</keyword>
<dbReference type="EC" id="6.3.4.15" evidence="3"/>
<feature type="DNA-binding region" description="H-T-H motif" evidence="3">
    <location>
        <begin position="19"/>
        <end position="38"/>
    </location>
</feature>
<keyword evidence="6" id="KW-1185">Reference proteome</keyword>
<dbReference type="InterPro" id="IPR004143">
    <property type="entry name" value="BPL_LPL_catalytic"/>
</dbReference>
<dbReference type="Pfam" id="PF03099">
    <property type="entry name" value="BPL_LplA_LipB"/>
    <property type="match status" value="1"/>
</dbReference>
<dbReference type="Pfam" id="PF02237">
    <property type="entry name" value="BPL_C"/>
    <property type="match status" value="1"/>
</dbReference>
<dbReference type="Proteomes" id="UP000736583">
    <property type="component" value="Unassembled WGS sequence"/>
</dbReference>
<keyword evidence="3" id="KW-0805">Transcription regulation</keyword>
<evidence type="ECO:0000256" key="1">
    <source>
        <dbReference type="ARBA" id="ARBA00022598"/>
    </source>
</evidence>
<evidence type="ECO:0000313" key="6">
    <source>
        <dbReference type="Proteomes" id="UP000736583"/>
    </source>
</evidence>
<keyword evidence="3" id="KW-0067">ATP-binding</keyword>
<dbReference type="InterPro" id="IPR013196">
    <property type="entry name" value="HTH_11"/>
</dbReference>
<dbReference type="CDD" id="cd16442">
    <property type="entry name" value="BPL"/>
    <property type="match status" value="1"/>
</dbReference>
<dbReference type="PANTHER" id="PTHR12835:SF5">
    <property type="entry name" value="BIOTIN--PROTEIN LIGASE"/>
    <property type="match status" value="1"/>
</dbReference>
<dbReference type="GO" id="GO:0004077">
    <property type="term" value="F:biotin--[biotin carboxyl-carrier protein] ligase activity"/>
    <property type="evidence" value="ECO:0007669"/>
    <property type="project" value="UniProtKB-EC"/>
</dbReference>
<dbReference type="HAMAP" id="MF_00978">
    <property type="entry name" value="Bifunct_BirA"/>
    <property type="match status" value="1"/>
</dbReference>
<proteinExistence type="inferred from homology"/>
<sequence length="331" mass="36897">MKDKIVVLLKEKKNEFLSGEELSISLGVTRAAIWKYINTLREEGYNIESSPKKGYKLLESPDVLTFGEIHNFLNTKFLGRNLIHYESIDSTNIKAKEIAREGCSDGTVVISEYQSSGKGRLGRQWVSPKGKGIWMSIILKPDVDPSFASKITLIGAASVLKAMNNLGINNCSIKWPNDIVINNKKVSGILTEMSAELTRINHIVIGIGINVNIDVEDFSKELKAIATSLKIEKNKSIDRKMLLAEVLNSFEPYYEEFIHNGHIPSTIDLCRENSILLQKEIQCIRGNSIFRAKAIDISDNGELIVELPDGKIEHIVSGEVSIRGLYGYVDS</sequence>
<feature type="binding site" evidence="3">
    <location>
        <position position="185"/>
    </location>
    <ligand>
        <name>biotin</name>
        <dbReference type="ChEBI" id="CHEBI:57586"/>
    </ligand>
</feature>
<evidence type="ECO:0000256" key="3">
    <source>
        <dbReference type="HAMAP-Rule" id="MF_00978"/>
    </source>
</evidence>